<comment type="similarity">
    <text evidence="1">Belongs to the universal ribosomal protein uL18 family.</text>
</comment>
<gene>
    <name evidence="4" type="ORF">MDA_GLEAN10008467</name>
</gene>
<dbReference type="AlphaFoldDB" id="L5M3D6"/>
<dbReference type="GO" id="GO:0000027">
    <property type="term" value="P:ribosomal large subunit assembly"/>
    <property type="evidence" value="ECO:0007669"/>
    <property type="project" value="TreeGrafter"/>
</dbReference>
<dbReference type="Pfam" id="PF17144">
    <property type="entry name" value="Ribosomal_L5e"/>
    <property type="match status" value="1"/>
</dbReference>
<evidence type="ECO:0000256" key="1">
    <source>
        <dbReference type="ARBA" id="ARBA00007116"/>
    </source>
</evidence>
<name>L5M3D6_MYODS</name>
<dbReference type="EMBL" id="KB105152">
    <property type="protein sequence ID" value="ELK32775.1"/>
    <property type="molecule type" value="Genomic_DNA"/>
</dbReference>
<sequence length="155" mass="17655">MGFVKVVKNKAYFKRHQVKFRRRREGKTDYYARKRLVIQDKNKYNTPKYRMIVRVTNRDIICQIAYARTEGDITYCTGLLLAHRLLNRFGMDKIYEGQVEVTGDEYNVESIDGQPGAFTCYLDAGLTRTTTGNKVFGATGSSEESKLPQSSGTGC</sequence>
<organism evidence="4 5">
    <name type="scientific">Myotis davidii</name>
    <name type="common">David's myotis</name>
    <dbReference type="NCBI Taxonomy" id="225400"/>
    <lineage>
        <taxon>Eukaryota</taxon>
        <taxon>Metazoa</taxon>
        <taxon>Chordata</taxon>
        <taxon>Craniata</taxon>
        <taxon>Vertebrata</taxon>
        <taxon>Euteleostomi</taxon>
        <taxon>Mammalia</taxon>
        <taxon>Eutheria</taxon>
        <taxon>Laurasiatheria</taxon>
        <taxon>Chiroptera</taxon>
        <taxon>Yangochiroptera</taxon>
        <taxon>Vespertilionidae</taxon>
        <taxon>Myotis</taxon>
    </lineage>
</organism>
<dbReference type="Proteomes" id="UP000010556">
    <property type="component" value="Unassembled WGS sequence"/>
</dbReference>
<protein>
    <submittedName>
        <fullName evidence="4">60S ribosomal protein L5-A</fullName>
    </submittedName>
</protein>
<keyword evidence="2 4" id="KW-0689">Ribosomal protein</keyword>
<keyword evidence="5" id="KW-1185">Reference proteome</keyword>
<dbReference type="SUPFAM" id="SSF53137">
    <property type="entry name" value="Translational machinery components"/>
    <property type="match status" value="1"/>
</dbReference>
<dbReference type="GO" id="GO:0006412">
    <property type="term" value="P:translation"/>
    <property type="evidence" value="ECO:0007669"/>
    <property type="project" value="InterPro"/>
</dbReference>
<dbReference type="PANTHER" id="PTHR23410:SF12">
    <property type="entry name" value="LARGE RIBOSOMAL SUBUNIT PROTEIN UL18"/>
    <property type="match status" value="1"/>
</dbReference>
<dbReference type="InterPro" id="IPR005485">
    <property type="entry name" value="Rbsml_uL18_euk_arch"/>
</dbReference>
<proteinExistence type="inferred from homology"/>
<dbReference type="GO" id="GO:0008097">
    <property type="term" value="F:5S rRNA binding"/>
    <property type="evidence" value="ECO:0007669"/>
    <property type="project" value="InterPro"/>
</dbReference>
<dbReference type="PANTHER" id="PTHR23410">
    <property type="entry name" value="RIBOSOMAL PROTEIN L5-RELATED"/>
    <property type="match status" value="1"/>
</dbReference>
<dbReference type="GO" id="GO:0022625">
    <property type="term" value="C:cytosolic large ribosomal subunit"/>
    <property type="evidence" value="ECO:0007669"/>
    <property type="project" value="TreeGrafter"/>
</dbReference>
<reference evidence="5" key="1">
    <citation type="journal article" date="2013" name="Science">
        <title>Comparative analysis of bat genomes provides insight into the evolution of flight and immunity.</title>
        <authorList>
            <person name="Zhang G."/>
            <person name="Cowled C."/>
            <person name="Shi Z."/>
            <person name="Huang Z."/>
            <person name="Bishop-Lilly K.A."/>
            <person name="Fang X."/>
            <person name="Wynne J.W."/>
            <person name="Xiong Z."/>
            <person name="Baker M.L."/>
            <person name="Zhao W."/>
            <person name="Tachedjian M."/>
            <person name="Zhu Y."/>
            <person name="Zhou P."/>
            <person name="Jiang X."/>
            <person name="Ng J."/>
            <person name="Yang L."/>
            <person name="Wu L."/>
            <person name="Xiao J."/>
            <person name="Feng Y."/>
            <person name="Chen Y."/>
            <person name="Sun X."/>
            <person name="Zhang Y."/>
            <person name="Marsh G.A."/>
            <person name="Crameri G."/>
            <person name="Broder C.C."/>
            <person name="Frey K.G."/>
            <person name="Wang L.F."/>
            <person name="Wang J."/>
        </authorList>
    </citation>
    <scope>NUCLEOTIDE SEQUENCE [LARGE SCALE GENOMIC DNA]</scope>
</reference>
<dbReference type="GO" id="GO:0003735">
    <property type="term" value="F:structural constituent of ribosome"/>
    <property type="evidence" value="ECO:0007669"/>
    <property type="project" value="InterPro"/>
</dbReference>
<keyword evidence="3" id="KW-0687">Ribonucleoprotein</keyword>
<dbReference type="Gene3D" id="3.30.420.100">
    <property type="match status" value="1"/>
</dbReference>
<evidence type="ECO:0000256" key="3">
    <source>
        <dbReference type="ARBA" id="ARBA00023274"/>
    </source>
</evidence>
<evidence type="ECO:0000313" key="5">
    <source>
        <dbReference type="Proteomes" id="UP000010556"/>
    </source>
</evidence>
<dbReference type="PRINTS" id="PR00058">
    <property type="entry name" value="RIBOSOMALL5"/>
</dbReference>
<accession>L5M3D6</accession>
<evidence type="ECO:0000313" key="4">
    <source>
        <dbReference type="EMBL" id="ELK32775.1"/>
    </source>
</evidence>
<evidence type="ECO:0000256" key="2">
    <source>
        <dbReference type="ARBA" id="ARBA00022980"/>
    </source>
</evidence>